<keyword evidence="1" id="KW-0472">Membrane</keyword>
<evidence type="ECO:0000256" key="1">
    <source>
        <dbReference type="SAM" id="Phobius"/>
    </source>
</evidence>
<keyword evidence="1" id="KW-0812">Transmembrane</keyword>
<dbReference type="AlphaFoldDB" id="A4BVW7"/>
<evidence type="ECO:0000313" key="3">
    <source>
        <dbReference type="Proteomes" id="UP000003374"/>
    </source>
</evidence>
<reference evidence="2 3" key="1">
    <citation type="submission" date="2006-02" db="EMBL/GenBank/DDBJ databases">
        <authorList>
            <person name="Waterbury J."/>
            <person name="Ferriera S."/>
            <person name="Johnson J."/>
            <person name="Kravitz S."/>
            <person name="Halpern A."/>
            <person name="Remington K."/>
            <person name="Beeson K."/>
            <person name="Tran B."/>
            <person name="Rogers Y.-H."/>
            <person name="Friedman R."/>
            <person name="Venter J.C."/>
        </authorList>
    </citation>
    <scope>NUCLEOTIDE SEQUENCE [LARGE SCALE GENOMIC DNA]</scope>
    <source>
        <strain evidence="2 3">Nb-231</strain>
    </source>
</reference>
<dbReference type="EMBL" id="AAOF01000042">
    <property type="protein sequence ID" value="EAR20139.1"/>
    <property type="molecule type" value="Genomic_DNA"/>
</dbReference>
<organism evidence="2 3">
    <name type="scientific">Nitrococcus mobilis Nb-231</name>
    <dbReference type="NCBI Taxonomy" id="314278"/>
    <lineage>
        <taxon>Bacteria</taxon>
        <taxon>Pseudomonadati</taxon>
        <taxon>Pseudomonadota</taxon>
        <taxon>Gammaproteobacteria</taxon>
        <taxon>Chromatiales</taxon>
        <taxon>Ectothiorhodospiraceae</taxon>
        <taxon>Nitrococcus</taxon>
    </lineage>
</organism>
<feature type="transmembrane region" description="Helical" evidence="1">
    <location>
        <begin position="6"/>
        <end position="24"/>
    </location>
</feature>
<dbReference type="HOGENOM" id="CLU_3073380_0_0_6"/>
<gene>
    <name evidence="2" type="ORF">NB231_17600</name>
</gene>
<evidence type="ECO:0000313" key="2">
    <source>
        <dbReference type="EMBL" id="EAR20139.1"/>
    </source>
</evidence>
<keyword evidence="1" id="KW-1133">Transmembrane helix</keyword>
<sequence>QSGWTGILLIMALNLMVFITAHTMHQKGKVITCKIVIAVNQNQVCLFQHATF</sequence>
<proteinExistence type="predicted"/>
<accession>A4BVW7</accession>
<feature type="non-terminal residue" evidence="2">
    <location>
        <position position="1"/>
    </location>
</feature>
<comment type="caution">
    <text evidence="2">The sequence shown here is derived from an EMBL/GenBank/DDBJ whole genome shotgun (WGS) entry which is preliminary data.</text>
</comment>
<keyword evidence="3" id="KW-1185">Reference proteome</keyword>
<dbReference type="Proteomes" id="UP000003374">
    <property type="component" value="Unassembled WGS sequence"/>
</dbReference>
<protein>
    <submittedName>
        <fullName evidence="2">Uncharacterized protein</fullName>
    </submittedName>
</protein>
<name>A4BVW7_9GAMM</name>